<dbReference type="Pfam" id="PF00582">
    <property type="entry name" value="Usp"/>
    <property type="match status" value="2"/>
</dbReference>
<dbReference type="InterPro" id="IPR006015">
    <property type="entry name" value="Universal_stress_UspA"/>
</dbReference>
<protein>
    <submittedName>
        <fullName evidence="4">Universal stress protein</fullName>
    </submittedName>
</protein>
<comment type="similarity">
    <text evidence="1">Belongs to the universal stress protein A family.</text>
</comment>
<reference evidence="4" key="1">
    <citation type="submission" date="2022-03" db="EMBL/GenBank/DDBJ databases">
        <authorList>
            <person name="Santos J.D.N."/>
            <person name="Kallscheuer N."/>
            <person name="Jogler C."/>
            <person name="Lage O.M."/>
        </authorList>
    </citation>
    <scope>NUCLEOTIDE SEQUENCE</scope>
    <source>
        <strain evidence="4">M600PL45_2</strain>
    </source>
</reference>
<comment type="caution">
    <text evidence="4">The sequence shown here is derived from an EMBL/GenBank/DDBJ whole genome shotgun (WGS) entry which is preliminary data.</text>
</comment>
<evidence type="ECO:0000313" key="4">
    <source>
        <dbReference type="EMBL" id="MCH6160813.1"/>
    </source>
</evidence>
<reference evidence="4" key="2">
    <citation type="journal article" date="2023" name="Int. J. Syst. Evol. Microbiol.">
        <title>Streptomyces marispadix sp. nov., isolated from marine beach sediment of the Northern Coast of Portugal.</title>
        <authorList>
            <person name="dos Santos J.D.N."/>
            <person name="Vitorino I.R."/>
            <person name="Kallscheuer N."/>
            <person name="Srivastava A."/>
            <person name="Krautwurst S."/>
            <person name="Marz M."/>
            <person name="Jogler C."/>
            <person name="Lobo Da Cunha A."/>
            <person name="Catita J."/>
            <person name="Goncalves H."/>
            <person name="Gonzalez I."/>
            <person name="Reyes F."/>
            <person name="Lage O.M."/>
        </authorList>
    </citation>
    <scope>NUCLEOTIDE SEQUENCE</scope>
    <source>
        <strain evidence="4">M600PL45_2</strain>
    </source>
</reference>
<evidence type="ECO:0000313" key="5">
    <source>
        <dbReference type="Proteomes" id="UP001166784"/>
    </source>
</evidence>
<feature type="domain" description="UspA" evidence="3">
    <location>
        <begin position="1"/>
        <end position="136"/>
    </location>
</feature>
<proteinExistence type="inferred from homology"/>
<gene>
    <name evidence="4" type="ORF">MMA15_10485</name>
</gene>
<sequence>MFQTVTVGLDGTRESLAAVDWAAREALLRGITLRIIQVRETGAYPYSPIADDEVEREWAQTITGEALDDLNSRMPDLSVTVDMVAGRPAHVLADASADTDLLVLGSRGLGTVLGFIVGSTALPTVAHTVCPVVLVRARPRTHREERSETAGPGAGHEPYGPDESYEPHERETGEPGDQDHPHLYPASETPGGDIVLGLDLGRPCDELIAFAFDMAARRSAQLRVLHAWDLPPTYGMRPLPVPPAMTNELLAAQNQALTATLRPWQDAQPDVKVQAEAVIGQPSRLLVEAAAQASMLIVGRRNRRSRLGTHVGTVAHAVMHHARTPVAVVPHD</sequence>
<dbReference type="RefSeq" id="WP_241058839.1">
    <property type="nucleotide sequence ID" value="NZ_JAKWJU010000002.1"/>
</dbReference>
<organism evidence="4 5">
    <name type="scientific">Streptomyces marispadix</name>
    <dbReference type="NCBI Taxonomy" id="2922868"/>
    <lineage>
        <taxon>Bacteria</taxon>
        <taxon>Bacillati</taxon>
        <taxon>Actinomycetota</taxon>
        <taxon>Actinomycetes</taxon>
        <taxon>Kitasatosporales</taxon>
        <taxon>Streptomycetaceae</taxon>
        <taxon>Streptomyces</taxon>
    </lineage>
</organism>
<feature type="compositionally biased region" description="Basic and acidic residues" evidence="2">
    <location>
        <begin position="165"/>
        <end position="182"/>
    </location>
</feature>
<dbReference type="PRINTS" id="PR01438">
    <property type="entry name" value="UNVRSLSTRESS"/>
</dbReference>
<evidence type="ECO:0000259" key="3">
    <source>
        <dbReference type="Pfam" id="PF00582"/>
    </source>
</evidence>
<accession>A0ABS9SX98</accession>
<dbReference type="SUPFAM" id="SSF52402">
    <property type="entry name" value="Adenine nucleotide alpha hydrolases-like"/>
    <property type="match status" value="2"/>
</dbReference>
<dbReference type="PANTHER" id="PTHR46268:SF6">
    <property type="entry name" value="UNIVERSAL STRESS PROTEIN UP12"/>
    <property type="match status" value="1"/>
</dbReference>
<dbReference type="InterPro" id="IPR006016">
    <property type="entry name" value="UspA"/>
</dbReference>
<keyword evidence="5" id="KW-1185">Reference proteome</keyword>
<feature type="domain" description="UspA" evidence="3">
    <location>
        <begin position="194"/>
        <end position="330"/>
    </location>
</feature>
<dbReference type="PANTHER" id="PTHR46268">
    <property type="entry name" value="STRESS RESPONSE PROTEIN NHAX"/>
    <property type="match status" value="1"/>
</dbReference>
<dbReference type="Proteomes" id="UP001166784">
    <property type="component" value="Unassembled WGS sequence"/>
</dbReference>
<feature type="region of interest" description="Disordered" evidence="2">
    <location>
        <begin position="140"/>
        <end position="188"/>
    </location>
</feature>
<evidence type="ECO:0000256" key="1">
    <source>
        <dbReference type="ARBA" id="ARBA00008791"/>
    </source>
</evidence>
<evidence type="ECO:0000256" key="2">
    <source>
        <dbReference type="SAM" id="MobiDB-lite"/>
    </source>
</evidence>
<name>A0ABS9SX98_9ACTN</name>
<dbReference type="Gene3D" id="3.40.50.620">
    <property type="entry name" value="HUPs"/>
    <property type="match status" value="2"/>
</dbReference>
<dbReference type="EMBL" id="JAKWJU010000002">
    <property type="protein sequence ID" value="MCH6160813.1"/>
    <property type="molecule type" value="Genomic_DNA"/>
</dbReference>
<dbReference type="InterPro" id="IPR014729">
    <property type="entry name" value="Rossmann-like_a/b/a_fold"/>
</dbReference>